<evidence type="ECO:0000313" key="2">
    <source>
        <dbReference type="EMBL" id="KFD72864.1"/>
    </source>
</evidence>
<protein>
    <submittedName>
        <fullName evidence="1">Uncharacterized protein</fullName>
    </submittedName>
</protein>
<evidence type="ECO:0000313" key="1">
    <source>
        <dbReference type="EMBL" id="KFD58855.1"/>
    </source>
</evidence>
<dbReference type="AlphaFoldDB" id="A0A085MNQ9"/>
<proteinExistence type="predicted"/>
<dbReference type="EMBL" id="KL367475">
    <property type="protein sequence ID" value="KFD72864.1"/>
    <property type="molecule type" value="Genomic_DNA"/>
</dbReference>
<dbReference type="EMBL" id="KL363182">
    <property type="protein sequence ID" value="KFD58855.1"/>
    <property type="molecule type" value="Genomic_DNA"/>
</dbReference>
<keyword evidence="3" id="KW-1185">Reference proteome</keyword>
<dbReference type="Proteomes" id="UP000030764">
    <property type="component" value="Unassembled WGS sequence"/>
</dbReference>
<reference evidence="1 3" key="1">
    <citation type="journal article" date="2014" name="Nat. Genet.">
        <title>Genome and transcriptome of the porcine whipworm Trichuris suis.</title>
        <authorList>
            <person name="Jex A.R."/>
            <person name="Nejsum P."/>
            <person name="Schwarz E.M."/>
            <person name="Hu L."/>
            <person name="Young N.D."/>
            <person name="Hall R.S."/>
            <person name="Korhonen P.K."/>
            <person name="Liao S."/>
            <person name="Thamsborg S."/>
            <person name="Xia J."/>
            <person name="Xu P."/>
            <person name="Wang S."/>
            <person name="Scheerlinck J.P."/>
            <person name="Hofmann A."/>
            <person name="Sternberg P.W."/>
            <person name="Wang J."/>
            <person name="Gasser R.B."/>
        </authorList>
    </citation>
    <scope>NUCLEOTIDE SEQUENCE [LARGE SCALE GENOMIC DNA]</scope>
    <source>
        <strain evidence="2">DCEP-RM93F</strain>
        <strain evidence="1">DCEP-RM93M</strain>
    </source>
</reference>
<accession>A0A085MNQ9</accession>
<gene>
    <name evidence="1" type="ORF">M513_00018</name>
    <name evidence="2" type="ORF">M514_00018</name>
</gene>
<organism evidence="1 3">
    <name type="scientific">Trichuris suis</name>
    <name type="common">pig whipworm</name>
    <dbReference type="NCBI Taxonomy" id="68888"/>
    <lineage>
        <taxon>Eukaryota</taxon>
        <taxon>Metazoa</taxon>
        <taxon>Ecdysozoa</taxon>
        <taxon>Nematoda</taxon>
        <taxon>Enoplea</taxon>
        <taxon>Dorylaimia</taxon>
        <taxon>Trichinellida</taxon>
        <taxon>Trichuridae</taxon>
        <taxon>Trichuris</taxon>
    </lineage>
</organism>
<dbReference type="Proteomes" id="UP000030758">
    <property type="component" value="Unassembled WGS sequence"/>
</dbReference>
<name>A0A085MNQ9_9BILA</name>
<sequence>MAEQGACKFHVQFSRSALTSVDRLHRSSRAGSARATSDMCLPKYKMKFSSLPPQSSLMQTEKIGSVENVPSRGQMTSAVKETQIFLRA</sequence>
<evidence type="ECO:0000313" key="3">
    <source>
        <dbReference type="Proteomes" id="UP000030764"/>
    </source>
</evidence>